<reference evidence="1 2" key="1">
    <citation type="journal article" date="2010" name="Int. J. Syst. Evol. Microbiol.">
        <title>Sphingopyxis bauzanensis sp. nov., a psychrophilic bacterium isolated from soil.</title>
        <authorList>
            <person name="Zhang D.C."/>
            <person name="Liu H.C."/>
            <person name="Xin Y.H."/>
            <person name="Zhou Y.G."/>
            <person name="Schinner F."/>
            <person name="Margesin R."/>
        </authorList>
    </citation>
    <scope>NUCLEOTIDE SEQUENCE [LARGE SCALE GENOMIC DNA]</scope>
    <source>
        <strain evidence="1 2">DSM 22271</strain>
    </source>
</reference>
<sequence length="110" mass="12222">MAAAGDLFADPIWDMMLDLYIASQRGQLTTVTNACVAADVPQTTGLRYIEKLTSRGLAVRYSHLKDKRMLGLELTPEGKAAMEDMLRELVRLLGEAGYRHEMMPPLLKAV</sequence>
<keyword evidence="2" id="KW-1185">Reference proteome</keyword>
<dbReference type="RefSeq" id="WP_088441411.1">
    <property type="nucleotide sequence ID" value="NZ_BMMC01000029.1"/>
</dbReference>
<gene>
    <name evidence="1" type="ORF">CDQ92_11195</name>
</gene>
<dbReference type="Gene3D" id="1.10.10.10">
    <property type="entry name" value="Winged helix-like DNA-binding domain superfamily/Winged helix DNA-binding domain"/>
    <property type="match status" value="1"/>
</dbReference>
<dbReference type="InterPro" id="IPR036390">
    <property type="entry name" value="WH_DNA-bd_sf"/>
</dbReference>
<dbReference type="SUPFAM" id="SSF46785">
    <property type="entry name" value="Winged helix' DNA-binding domain"/>
    <property type="match status" value="1"/>
</dbReference>
<dbReference type="InterPro" id="IPR036388">
    <property type="entry name" value="WH-like_DNA-bd_sf"/>
</dbReference>
<dbReference type="Proteomes" id="UP000197361">
    <property type="component" value="Unassembled WGS sequence"/>
</dbReference>
<evidence type="ECO:0000313" key="1">
    <source>
        <dbReference type="EMBL" id="OWQ97562.1"/>
    </source>
</evidence>
<accession>A0A246JYG2</accession>
<dbReference type="AlphaFoldDB" id="A0A246JYG2"/>
<dbReference type="EMBL" id="NISK01000002">
    <property type="protein sequence ID" value="OWQ97562.1"/>
    <property type="molecule type" value="Genomic_DNA"/>
</dbReference>
<name>A0A246JYG2_9SPHN</name>
<dbReference type="OrthoDB" id="7594920at2"/>
<organism evidence="1 2">
    <name type="scientific">Sphingopyxis bauzanensis</name>
    <dbReference type="NCBI Taxonomy" id="651663"/>
    <lineage>
        <taxon>Bacteria</taxon>
        <taxon>Pseudomonadati</taxon>
        <taxon>Pseudomonadota</taxon>
        <taxon>Alphaproteobacteria</taxon>
        <taxon>Sphingomonadales</taxon>
        <taxon>Sphingomonadaceae</taxon>
        <taxon>Sphingopyxis</taxon>
    </lineage>
</organism>
<protein>
    <recommendedName>
        <fullName evidence="3">HTH marR-type domain-containing protein</fullName>
    </recommendedName>
</protein>
<evidence type="ECO:0008006" key="3">
    <source>
        <dbReference type="Google" id="ProtNLM"/>
    </source>
</evidence>
<comment type="caution">
    <text evidence="1">The sequence shown here is derived from an EMBL/GenBank/DDBJ whole genome shotgun (WGS) entry which is preliminary data.</text>
</comment>
<proteinExistence type="predicted"/>
<evidence type="ECO:0000313" key="2">
    <source>
        <dbReference type="Proteomes" id="UP000197361"/>
    </source>
</evidence>